<sequence>MRPALEVIGLCVRYRRSWALRDCSLSVPAGRVAALVGPNGAGKTTLMHAAVGLLRPARGTVRGAGEVAFVAQDKPLYDGFTVAETLTFGRRTNNRWDERAARDRLGGLGIPLDRKVGGLSGGQQAQVALTLALAKEPDLLVLDEPLANLDPLARHDVMRTIMAEVAGRELTVLLSSHVVSDLEDTCDWLVVLNGGRLQVSGDIDDLLAGHLVLTGPAEPAEGPAGGATVVSAGLEGRQASLLVRGEPVLDPRWQARRPGLAELVMGYLRSPGSAALPGPAEVGA</sequence>
<dbReference type="SMART" id="SM00382">
    <property type="entry name" value="AAA"/>
    <property type="match status" value="1"/>
</dbReference>
<dbReference type="RefSeq" id="WP_195902939.1">
    <property type="nucleotide sequence ID" value="NZ_JADOGI010000357.1"/>
</dbReference>
<dbReference type="InterPro" id="IPR003439">
    <property type="entry name" value="ABC_transporter-like_ATP-bd"/>
</dbReference>
<dbReference type="PANTHER" id="PTHR42939:SF1">
    <property type="entry name" value="ABC TRANSPORTER ATP-BINDING PROTEIN ALBC-RELATED"/>
    <property type="match status" value="1"/>
</dbReference>
<proteinExistence type="predicted"/>
<keyword evidence="1" id="KW-0813">Transport</keyword>
<comment type="caution">
    <text evidence="5">The sequence shown here is derived from an EMBL/GenBank/DDBJ whole genome shotgun (WGS) entry which is preliminary data.</text>
</comment>
<dbReference type="Proteomes" id="UP000605361">
    <property type="component" value="Unassembled WGS sequence"/>
</dbReference>
<name>A0A931AJL8_9ACTN</name>
<gene>
    <name evidence="5" type="ORF">ITP53_52225</name>
</gene>
<evidence type="ECO:0000256" key="3">
    <source>
        <dbReference type="ARBA" id="ARBA00022840"/>
    </source>
</evidence>
<dbReference type="SUPFAM" id="SSF52540">
    <property type="entry name" value="P-loop containing nucleoside triphosphate hydrolases"/>
    <property type="match status" value="1"/>
</dbReference>
<dbReference type="PANTHER" id="PTHR42939">
    <property type="entry name" value="ABC TRANSPORTER ATP-BINDING PROTEIN ALBC-RELATED"/>
    <property type="match status" value="1"/>
</dbReference>
<dbReference type="AlphaFoldDB" id="A0A931AJL8"/>
<dbReference type="Pfam" id="PF00005">
    <property type="entry name" value="ABC_tran"/>
    <property type="match status" value="1"/>
</dbReference>
<dbReference type="CDD" id="cd03230">
    <property type="entry name" value="ABC_DR_subfamily_A"/>
    <property type="match status" value="1"/>
</dbReference>
<feature type="domain" description="ABC transporter" evidence="4">
    <location>
        <begin position="5"/>
        <end position="219"/>
    </location>
</feature>
<dbReference type="InterPro" id="IPR003593">
    <property type="entry name" value="AAA+_ATPase"/>
</dbReference>
<dbReference type="EMBL" id="JADOGI010000357">
    <property type="protein sequence ID" value="MBF8194101.1"/>
    <property type="molecule type" value="Genomic_DNA"/>
</dbReference>
<dbReference type="Gene3D" id="3.40.50.300">
    <property type="entry name" value="P-loop containing nucleotide triphosphate hydrolases"/>
    <property type="match status" value="1"/>
</dbReference>
<dbReference type="GO" id="GO:0005524">
    <property type="term" value="F:ATP binding"/>
    <property type="evidence" value="ECO:0007669"/>
    <property type="project" value="UniProtKB-KW"/>
</dbReference>
<dbReference type="InterPro" id="IPR027417">
    <property type="entry name" value="P-loop_NTPase"/>
</dbReference>
<evidence type="ECO:0000256" key="2">
    <source>
        <dbReference type="ARBA" id="ARBA00022741"/>
    </source>
</evidence>
<evidence type="ECO:0000259" key="4">
    <source>
        <dbReference type="PROSITE" id="PS50893"/>
    </source>
</evidence>
<evidence type="ECO:0000256" key="1">
    <source>
        <dbReference type="ARBA" id="ARBA00022448"/>
    </source>
</evidence>
<dbReference type="InterPro" id="IPR051782">
    <property type="entry name" value="ABC_Transporter_VariousFunc"/>
</dbReference>
<keyword evidence="6" id="KW-1185">Reference proteome</keyword>
<evidence type="ECO:0000313" key="5">
    <source>
        <dbReference type="EMBL" id="MBF8194101.1"/>
    </source>
</evidence>
<protein>
    <submittedName>
        <fullName evidence="5">ABC transporter ATP-binding protein</fullName>
    </submittedName>
</protein>
<keyword evidence="2" id="KW-0547">Nucleotide-binding</keyword>
<keyword evidence="3 5" id="KW-0067">ATP-binding</keyword>
<organism evidence="5 6">
    <name type="scientific">Nonomuraea cypriaca</name>
    <dbReference type="NCBI Taxonomy" id="1187855"/>
    <lineage>
        <taxon>Bacteria</taxon>
        <taxon>Bacillati</taxon>
        <taxon>Actinomycetota</taxon>
        <taxon>Actinomycetes</taxon>
        <taxon>Streptosporangiales</taxon>
        <taxon>Streptosporangiaceae</taxon>
        <taxon>Nonomuraea</taxon>
    </lineage>
</organism>
<reference evidence="5" key="1">
    <citation type="submission" date="2020-11" db="EMBL/GenBank/DDBJ databases">
        <title>Whole-genome analyses of Nonomuraea sp. K274.</title>
        <authorList>
            <person name="Veyisoglu A."/>
        </authorList>
    </citation>
    <scope>NUCLEOTIDE SEQUENCE</scope>
    <source>
        <strain evidence="5">K274</strain>
    </source>
</reference>
<accession>A0A931AJL8</accession>
<evidence type="ECO:0000313" key="6">
    <source>
        <dbReference type="Proteomes" id="UP000605361"/>
    </source>
</evidence>
<dbReference type="PROSITE" id="PS50893">
    <property type="entry name" value="ABC_TRANSPORTER_2"/>
    <property type="match status" value="1"/>
</dbReference>
<dbReference type="GO" id="GO:0016887">
    <property type="term" value="F:ATP hydrolysis activity"/>
    <property type="evidence" value="ECO:0007669"/>
    <property type="project" value="InterPro"/>
</dbReference>